<sequence>MSPSMSPVPTSTIDIHPPETQALTPPSNTLPASPSLDESAPAMTPHTPCNLPVLRWPATLHLNGCMDNLETSAHALLGWIIVVQGVLRGPTQKDFIRGPASKQFWHGSALLAHIFMKNQCLPRLAPTPKHVAEESEADEDDDDIPSKCRKKPGKRRQKNYLHDAFHKYLEEKGVKKRRKDLMLPKSAPPDSVREFNATNNHPLTLSDLMIDWSSSLLAPGWNTKVVQLLTVDFQQRLKNGTYPFVVFDEGKMNLLELHKLCIEKLCCMPCEKQDGAKLDTTDITAHKERCHKLNRMTTRKHGTLVQQRRIIDENHSRDPDTWDDIRRIIDHLDIEGISGNKTDTAPGTQPKVVRHMVLPWLSPFISELFDCVESYNTALHEERMTVHTGNSSLECMFEPCCMDTKAVAVIFRAAQVNSASPEPTPDQVHFLRLLSLRFSTFPPSP</sequence>
<accession>A0A0D0DCZ2</accession>
<feature type="region of interest" description="Disordered" evidence="1">
    <location>
        <begin position="1"/>
        <end position="44"/>
    </location>
</feature>
<feature type="compositionally biased region" description="Low complexity" evidence="1">
    <location>
        <begin position="1"/>
        <end position="12"/>
    </location>
</feature>
<feature type="compositionally biased region" description="Polar residues" evidence="1">
    <location>
        <begin position="21"/>
        <end position="32"/>
    </location>
</feature>
<dbReference type="AlphaFoldDB" id="A0A0D0DCZ2"/>
<dbReference type="STRING" id="930991.A0A0D0DCZ2"/>
<reference evidence="3" key="2">
    <citation type="submission" date="2015-01" db="EMBL/GenBank/DDBJ databases">
        <title>Evolutionary Origins and Diversification of the Mycorrhizal Mutualists.</title>
        <authorList>
            <consortium name="DOE Joint Genome Institute"/>
            <consortium name="Mycorrhizal Genomics Consortium"/>
            <person name="Kohler A."/>
            <person name="Kuo A."/>
            <person name="Nagy L.G."/>
            <person name="Floudas D."/>
            <person name="Copeland A."/>
            <person name="Barry K.W."/>
            <person name="Cichocki N."/>
            <person name="Veneault-Fourrey C."/>
            <person name="LaButti K."/>
            <person name="Lindquist E.A."/>
            <person name="Lipzen A."/>
            <person name="Lundell T."/>
            <person name="Morin E."/>
            <person name="Murat C."/>
            <person name="Riley R."/>
            <person name="Ohm R."/>
            <person name="Sun H."/>
            <person name="Tunlid A."/>
            <person name="Henrissat B."/>
            <person name="Grigoriev I.V."/>
            <person name="Hibbett D.S."/>
            <person name="Martin F."/>
        </authorList>
    </citation>
    <scope>NUCLEOTIDE SEQUENCE [LARGE SCALE GENOMIC DNA]</scope>
    <source>
        <strain evidence="3">Ve08.2h10</strain>
    </source>
</reference>
<dbReference type="Proteomes" id="UP000054538">
    <property type="component" value="Unassembled WGS sequence"/>
</dbReference>
<name>A0A0D0DCZ2_9AGAM</name>
<proteinExistence type="predicted"/>
<dbReference type="InParanoid" id="A0A0D0DCZ2"/>
<evidence type="ECO:0000256" key="1">
    <source>
        <dbReference type="SAM" id="MobiDB-lite"/>
    </source>
</evidence>
<feature type="compositionally biased region" description="Basic residues" evidence="1">
    <location>
        <begin position="147"/>
        <end position="156"/>
    </location>
</feature>
<dbReference type="HOGENOM" id="CLU_615537_0_0_1"/>
<protein>
    <submittedName>
        <fullName evidence="2">Uncharacterized protein</fullName>
    </submittedName>
</protein>
<gene>
    <name evidence="2" type="ORF">PAXRUDRAFT_14891</name>
</gene>
<evidence type="ECO:0000313" key="3">
    <source>
        <dbReference type="Proteomes" id="UP000054538"/>
    </source>
</evidence>
<feature type="compositionally biased region" description="Acidic residues" evidence="1">
    <location>
        <begin position="134"/>
        <end position="143"/>
    </location>
</feature>
<reference evidence="2 3" key="1">
    <citation type="submission" date="2014-04" db="EMBL/GenBank/DDBJ databases">
        <authorList>
            <consortium name="DOE Joint Genome Institute"/>
            <person name="Kuo A."/>
            <person name="Kohler A."/>
            <person name="Jargeat P."/>
            <person name="Nagy L.G."/>
            <person name="Floudas D."/>
            <person name="Copeland A."/>
            <person name="Barry K.W."/>
            <person name="Cichocki N."/>
            <person name="Veneault-Fourrey C."/>
            <person name="LaButti K."/>
            <person name="Lindquist E.A."/>
            <person name="Lipzen A."/>
            <person name="Lundell T."/>
            <person name="Morin E."/>
            <person name="Murat C."/>
            <person name="Sun H."/>
            <person name="Tunlid A."/>
            <person name="Henrissat B."/>
            <person name="Grigoriev I.V."/>
            <person name="Hibbett D.S."/>
            <person name="Martin F."/>
            <person name="Nordberg H.P."/>
            <person name="Cantor M.N."/>
            <person name="Hua S.X."/>
        </authorList>
    </citation>
    <scope>NUCLEOTIDE SEQUENCE [LARGE SCALE GENOMIC DNA]</scope>
    <source>
        <strain evidence="2 3">Ve08.2h10</strain>
    </source>
</reference>
<keyword evidence="3" id="KW-1185">Reference proteome</keyword>
<feature type="region of interest" description="Disordered" evidence="1">
    <location>
        <begin position="128"/>
        <end position="156"/>
    </location>
</feature>
<dbReference type="OrthoDB" id="3224221at2759"/>
<dbReference type="EMBL" id="KN825674">
    <property type="protein sequence ID" value="KIK82126.1"/>
    <property type="molecule type" value="Genomic_DNA"/>
</dbReference>
<evidence type="ECO:0000313" key="2">
    <source>
        <dbReference type="EMBL" id="KIK82126.1"/>
    </source>
</evidence>
<organism evidence="2 3">
    <name type="scientific">Paxillus rubicundulus Ve08.2h10</name>
    <dbReference type="NCBI Taxonomy" id="930991"/>
    <lineage>
        <taxon>Eukaryota</taxon>
        <taxon>Fungi</taxon>
        <taxon>Dikarya</taxon>
        <taxon>Basidiomycota</taxon>
        <taxon>Agaricomycotina</taxon>
        <taxon>Agaricomycetes</taxon>
        <taxon>Agaricomycetidae</taxon>
        <taxon>Boletales</taxon>
        <taxon>Paxilineae</taxon>
        <taxon>Paxillaceae</taxon>
        <taxon>Paxillus</taxon>
    </lineage>
</organism>